<dbReference type="AlphaFoldDB" id="A0A382FEF4"/>
<evidence type="ECO:0000256" key="3">
    <source>
        <dbReference type="ARBA" id="ARBA00022679"/>
    </source>
</evidence>
<feature type="domain" description="Type II methyltransferase M.TaqI-like" evidence="6">
    <location>
        <begin position="225"/>
        <end position="364"/>
    </location>
</feature>
<keyword evidence="4" id="KW-0949">S-adenosyl-L-methionine</keyword>
<evidence type="ECO:0000256" key="5">
    <source>
        <dbReference type="ARBA" id="ARBA00047942"/>
    </source>
</evidence>
<dbReference type="SUPFAM" id="SSF53335">
    <property type="entry name" value="S-adenosyl-L-methionine-dependent methyltransferases"/>
    <property type="match status" value="1"/>
</dbReference>
<dbReference type="GO" id="GO:0032259">
    <property type="term" value="P:methylation"/>
    <property type="evidence" value="ECO:0007669"/>
    <property type="project" value="UniProtKB-KW"/>
</dbReference>
<dbReference type="InterPro" id="IPR011639">
    <property type="entry name" value="MethylTrfase_TaqI-like_dom"/>
</dbReference>
<dbReference type="EC" id="2.1.1.72" evidence="1"/>
<dbReference type="EMBL" id="UINC01049350">
    <property type="protein sequence ID" value="SVB61022.1"/>
    <property type="molecule type" value="Genomic_DNA"/>
</dbReference>
<dbReference type="PRINTS" id="PR00507">
    <property type="entry name" value="N12N6MTFRASE"/>
</dbReference>
<gene>
    <name evidence="7" type="ORF">METZ01_LOCUS213876</name>
</gene>
<comment type="catalytic activity">
    <reaction evidence="5">
        <text>a 2'-deoxyadenosine in DNA + S-adenosyl-L-methionine = an N(6)-methyl-2'-deoxyadenosine in DNA + S-adenosyl-L-homocysteine + H(+)</text>
        <dbReference type="Rhea" id="RHEA:15197"/>
        <dbReference type="Rhea" id="RHEA-COMP:12418"/>
        <dbReference type="Rhea" id="RHEA-COMP:12419"/>
        <dbReference type="ChEBI" id="CHEBI:15378"/>
        <dbReference type="ChEBI" id="CHEBI:57856"/>
        <dbReference type="ChEBI" id="CHEBI:59789"/>
        <dbReference type="ChEBI" id="CHEBI:90615"/>
        <dbReference type="ChEBI" id="CHEBI:90616"/>
        <dbReference type="EC" id="2.1.1.72"/>
    </reaction>
</comment>
<evidence type="ECO:0000313" key="7">
    <source>
        <dbReference type="EMBL" id="SVB61022.1"/>
    </source>
</evidence>
<feature type="non-terminal residue" evidence="7">
    <location>
        <position position="462"/>
    </location>
</feature>
<dbReference type="PROSITE" id="PS00092">
    <property type="entry name" value="N6_MTASE"/>
    <property type="match status" value="1"/>
</dbReference>
<dbReference type="InterPro" id="IPR050953">
    <property type="entry name" value="N4_N6_ade-DNA_methylase"/>
</dbReference>
<accession>A0A382FEF4</accession>
<keyword evidence="2" id="KW-0489">Methyltransferase</keyword>
<reference evidence="7" key="1">
    <citation type="submission" date="2018-05" db="EMBL/GenBank/DDBJ databases">
        <authorList>
            <person name="Lanie J.A."/>
            <person name="Ng W.-L."/>
            <person name="Kazmierczak K.M."/>
            <person name="Andrzejewski T.M."/>
            <person name="Davidsen T.M."/>
            <person name="Wayne K.J."/>
            <person name="Tettelin H."/>
            <person name="Glass J.I."/>
            <person name="Rusch D."/>
            <person name="Podicherti R."/>
            <person name="Tsui H.-C.T."/>
            <person name="Winkler M.E."/>
        </authorList>
    </citation>
    <scope>NUCLEOTIDE SEQUENCE</scope>
</reference>
<dbReference type="PANTHER" id="PTHR33841:SF1">
    <property type="entry name" value="DNA METHYLTRANSFERASE A"/>
    <property type="match status" value="1"/>
</dbReference>
<dbReference type="InterPro" id="IPR029063">
    <property type="entry name" value="SAM-dependent_MTases_sf"/>
</dbReference>
<dbReference type="GO" id="GO:0003676">
    <property type="term" value="F:nucleic acid binding"/>
    <property type="evidence" value="ECO:0007669"/>
    <property type="project" value="InterPro"/>
</dbReference>
<dbReference type="GO" id="GO:0006304">
    <property type="term" value="P:DNA modification"/>
    <property type="evidence" value="ECO:0007669"/>
    <property type="project" value="InterPro"/>
</dbReference>
<evidence type="ECO:0000259" key="6">
    <source>
        <dbReference type="Pfam" id="PF07669"/>
    </source>
</evidence>
<dbReference type="Pfam" id="PF07669">
    <property type="entry name" value="Eco57I"/>
    <property type="match status" value="1"/>
</dbReference>
<evidence type="ECO:0000256" key="2">
    <source>
        <dbReference type="ARBA" id="ARBA00022603"/>
    </source>
</evidence>
<dbReference type="Gene3D" id="3.40.50.150">
    <property type="entry name" value="Vaccinia Virus protein VP39"/>
    <property type="match status" value="1"/>
</dbReference>
<keyword evidence="3" id="KW-0808">Transferase</keyword>
<evidence type="ECO:0000256" key="4">
    <source>
        <dbReference type="ARBA" id="ARBA00022691"/>
    </source>
</evidence>
<proteinExistence type="predicted"/>
<organism evidence="7">
    <name type="scientific">marine metagenome</name>
    <dbReference type="NCBI Taxonomy" id="408172"/>
    <lineage>
        <taxon>unclassified sequences</taxon>
        <taxon>metagenomes</taxon>
        <taxon>ecological metagenomes</taxon>
    </lineage>
</organism>
<sequence>MAGQLERSYSRRLLTSLCSTAIVDIVQRETSSRSSEKKLYDSYLSALRVTLGVAIEAMTKQDIPTNLVTEDGVLSLFKNEISIISSVRNDSDESTPLAIVRNFIMDNDRTIAEEDLGGVSELFTGHKATWNEGIVKLVHNPARRDAGKIYTPFDVTQHMCTAVARNLISKVDRCEDLFGMKVLDPAVGSGAFCSQFVRCLWKIASKKWKLEDEQSFRTRVCQEMIHASDIDDGALQLARVVMWIAAGNPESGIRLNFSLSDSLGAGPCLNNTDWVNHTGLESDNGYDAVFGNPPYVRVKQESLSGFNTKGARNMYSAFTELSTNLLNHTGFLCFIVPQSIVGANETQPLRDMLLNEDASLKLQVFDSVPDFLFDQGKIEANTNTNINQRTTIVFLDRSLRKAIYTSPLLRWRRREERDALFKSLSRVRINRNDIHDGIIPMLENKEDLKLYRLLRKQGSTLS</sequence>
<dbReference type="InterPro" id="IPR002052">
    <property type="entry name" value="DNA_methylase_N6_adenine_CS"/>
</dbReference>
<protein>
    <recommendedName>
        <fullName evidence="1">site-specific DNA-methyltransferase (adenine-specific)</fullName>
        <ecNumber evidence="1">2.1.1.72</ecNumber>
    </recommendedName>
</protein>
<dbReference type="GO" id="GO:0009007">
    <property type="term" value="F:site-specific DNA-methyltransferase (adenine-specific) activity"/>
    <property type="evidence" value="ECO:0007669"/>
    <property type="project" value="UniProtKB-EC"/>
</dbReference>
<evidence type="ECO:0000256" key="1">
    <source>
        <dbReference type="ARBA" id="ARBA00011900"/>
    </source>
</evidence>
<name>A0A382FEF4_9ZZZZ</name>
<dbReference type="PANTHER" id="PTHR33841">
    <property type="entry name" value="DNA METHYLTRANSFERASE YEEA-RELATED"/>
    <property type="match status" value="1"/>
</dbReference>